<name>A0A0V1HCY6_9BILA</name>
<sequence>MAEQREHQNWHRTASHGTSSFRRSAKATTIEESVMLCLTAQTTLHYVIEQQNGRRIEFHLNNY</sequence>
<proteinExistence type="predicted"/>
<dbReference type="EMBL" id="JYDP01000090">
    <property type="protein sequence ID" value="KRZ08188.1"/>
    <property type="molecule type" value="Genomic_DNA"/>
</dbReference>
<evidence type="ECO:0000313" key="2">
    <source>
        <dbReference type="EMBL" id="KRZ08188.1"/>
    </source>
</evidence>
<accession>A0A0V1HCY6</accession>
<organism evidence="2 3">
    <name type="scientific">Trichinella zimbabwensis</name>
    <dbReference type="NCBI Taxonomy" id="268475"/>
    <lineage>
        <taxon>Eukaryota</taxon>
        <taxon>Metazoa</taxon>
        <taxon>Ecdysozoa</taxon>
        <taxon>Nematoda</taxon>
        <taxon>Enoplea</taxon>
        <taxon>Dorylaimia</taxon>
        <taxon>Trichinellida</taxon>
        <taxon>Trichinellidae</taxon>
        <taxon>Trichinella</taxon>
    </lineage>
</organism>
<protein>
    <submittedName>
        <fullName evidence="2">Uncharacterized protein</fullName>
    </submittedName>
</protein>
<feature type="region of interest" description="Disordered" evidence="1">
    <location>
        <begin position="1"/>
        <end position="25"/>
    </location>
</feature>
<feature type="compositionally biased region" description="Polar residues" evidence="1">
    <location>
        <begin position="11"/>
        <end position="25"/>
    </location>
</feature>
<gene>
    <name evidence="2" type="ORF">T11_1352</name>
</gene>
<reference evidence="2 3" key="1">
    <citation type="submission" date="2015-01" db="EMBL/GenBank/DDBJ databases">
        <title>Evolution of Trichinella species and genotypes.</title>
        <authorList>
            <person name="Korhonen P.K."/>
            <person name="Edoardo P."/>
            <person name="Giuseppe L.R."/>
            <person name="Gasser R.B."/>
        </authorList>
    </citation>
    <scope>NUCLEOTIDE SEQUENCE [LARGE SCALE GENOMIC DNA]</scope>
    <source>
        <strain evidence="2">ISS1029</strain>
    </source>
</reference>
<evidence type="ECO:0000313" key="3">
    <source>
        <dbReference type="Proteomes" id="UP000055024"/>
    </source>
</evidence>
<evidence type="ECO:0000256" key="1">
    <source>
        <dbReference type="SAM" id="MobiDB-lite"/>
    </source>
</evidence>
<keyword evidence="3" id="KW-1185">Reference proteome</keyword>
<dbReference type="Proteomes" id="UP000055024">
    <property type="component" value="Unassembled WGS sequence"/>
</dbReference>
<comment type="caution">
    <text evidence="2">The sequence shown here is derived from an EMBL/GenBank/DDBJ whole genome shotgun (WGS) entry which is preliminary data.</text>
</comment>
<dbReference type="AlphaFoldDB" id="A0A0V1HCY6"/>